<protein>
    <submittedName>
        <fullName evidence="1">3440_t:CDS:1</fullName>
    </submittedName>
</protein>
<evidence type="ECO:0000313" key="1">
    <source>
        <dbReference type="EMBL" id="CAG8705502.1"/>
    </source>
</evidence>
<keyword evidence="2" id="KW-1185">Reference proteome</keyword>
<organism evidence="1 2">
    <name type="scientific">Cetraspora pellucida</name>
    <dbReference type="NCBI Taxonomy" id="1433469"/>
    <lineage>
        <taxon>Eukaryota</taxon>
        <taxon>Fungi</taxon>
        <taxon>Fungi incertae sedis</taxon>
        <taxon>Mucoromycota</taxon>
        <taxon>Glomeromycotina</taxon>
        <taxon>Glomeromycetes</taxon>
        <taxon>Diversisporales</taxon>
        <taxon>Gigasporaceae</taxon>
        <taxon>Cetraspora</taxon>
    </lineage>
</organism>
<evidence type="ECO:0000313" key="2">
    <source>
        <dbReference type="Proteomes" id="UP000789366"/>
    </source>
</evidence>
<name>A0ACA9PGP7_9GLOM</name>
<comment type="caution">
    <text evidence="1">The sequence shown here is derived from an EMBL/GenBank/DDBJ whole genome shotgun (WGS) entry which is preliminary data.</text>
</comment>
<proteinExistence type="predicted"/>
<dbReference type="EMBL" id="CAJVPW010024608">
    <property type="protein sequence ID" value="CAG8705502.1"/>
    <property type="molecule type" value="Genomic_DNA"/>
</dbReference>
<accession>A0ACA9PGP7</accession>
<gene>
    <name evidence="1" type="ORF">SPELUC_LOCUS11498</name>
</gene>
<feature type="non-terminal residue" evidence="1">
    <location>
        <position position="1"/>
    </location>
</feature>
<dbReference type="Proteomes" id="UP000789366">
    <property type="component" value="Unassembled WGS sequence"/>
</dbReference>
<reference evidence="1" key="1">
    <citation type="submission" date="2021-06" db="EMBL/GenBank/DDBJ databases">
        <authorList>
            <person name="Kallberg Y."/>
            <person name="Tangrot J."/>
            <person name="Rosling A."/>
        </authorList>
    </citation>
    <scope>NUCLEOTIDE SEQUENCE</scope>
    <source>
        <strain evidence="1">28 12/20/2015</strain>
    </source>
</reference>
<sequence>NNSPHIEISKRRLLETLMIPDNIFKQAMELCVGMKFDHWDYAYLTGFVWRIQEKKLDKNSSVYKYVFVFWHASKFYSNKTATDPLQQHNRESIKTEYTCFINMCWPLKSSNPTVTKINLEHHGHVLSPNTICFANIY</sequence>